<sequence>IYVPLYIRLNLIKKLYKSPKYRYIEIKEILELAKIAKVFTILYIRTKVYKILGNYLVYY</sequence>
<protein>
    <submittedName>
        <fullName evidence="1">Uncharacterized protein</fullName>
    </submittedName>
</protein>
<gene>
    <name evidence="1" type="ORF">COCHEDRAFT_1100939</name>
</gene>
<reference evidence="1 2" key="1">
    <citation type="journal article" date="2012" name="PLoS Pathog.">
        <title>Diverse lifestyles and strategies of plant pathogenesis encoded in the genomes of eighteen Dothideomycetes fungi.</title>
        <authorList>
            <person name="Ohm R.A."/>
            <person name="Feau N."/>
            <person name="Henrissat B."/>
            <person name="Schoch C.L."/>
            <person name="Horwitz B.A."/>
            <person name="Barry K.W."/>
            <person name="Condon B.J."/>
            <person name="Copeland A.C."/>
            <person name="Dhillon B."/>
            <person name="Glaser F."/>
            <person name="Hesse C.N."/>
            <person name="Kosti I."/>
            <person name="LaButti K."/>
            <person name="Lindquist E.A."/>
            <person name="Lucas S."/>
            <person name="Salamov A.A."/>
            <person name="Bradshaw R.E."/>
            <person name="Ciuffetti L."/>
            <person name="Hamelin R.C."/>
            <person name="Kema G.H.J."/>
            <person name="Lawrence C."/>
            <person name="Scott J.A."/>
            <person name="Spatafora J.W."/>
            <person name="Turgeon B.G."/>
            <person name="de Wit P.J.G.M."/>
            <person name="Zhong S."/>
            <person name="Goodwin S.B."/>
            <person name="Grigoriev I.V."/>
        </authorList>
    </citation>
    <scope>NUCLEOTIDE SEQUENCE [LARGE SCALE GENOMIC DNA]</scope>
    <source>
        <strain evidence="2">C5 / ATCC 48332 / race O</strain>
    </source>
</reference>
<evidence type="ECO:0000313" key="2">
    <source>
        <dbReference type="Proteomes" id="UP000016936"/>
    </source>
</evidence>
<dbReference type="EMBL" id="KB445575">
    <property type="protein sequence ID" value="EMD92130.1"/>
    <property type="molecule type" value="Genomic_DNA"/>
</dbReference>
<proteinExistence type="predicted"/>
<dbReference type="AlphaFoldDB" id="M2T3I1"/>
<accession>M2T3I1</accession>
<reference evidence="2" key="2">
    <citation type="journal article" date="2013" name="PLoS Genet.">
        <title>Comparative genome structure, secondary metabolite, and effector coding capacity across Cochliobolus pathogens.</title>
        <authorList>
            <person name="Condon B.J."/>
            <person name="Leng Y."/>
            <person name="Wu D."/>
            <person name="Bushley K.E."/>
            <person name="Ohm R.A."/>
            <person name="Otillar R."/>
            <person name="Martin J."/>
            <person name="Schackwitz W."/>
            <person name="Grimwood J."/>
            <person name="MohdZainudin N."/>
            <person name="Xue C."/>
            <person name="Wang R."/>
            <person name="Manning V.A."/>
            <person name="Dhillon B."/>
            <person name="Tu Z.J."/>
            <person name="Steffenson B.J."/>
            <person name="Salamov A."/>
            <person name="Sun H."/>
            <person name="Lowry S."/>
            <person name="LaButti K."/>
            <person name="Han J."/>
            <person name="Copeland A."/>
            <person name="Lindquist E."/>
            <person name="Barry K."/>
            <person name="Schmutz J."/>
            <person name="Baker S.E."/>
            <person name="Ciuffetti L.M."/>
            <person name="Grigoriev I.V."/>
            <person name="Zhong S."/>
            <person name="Turgeon B.G."/>
        </authorList>
    </citation>
    <scope>NUCLEOTIDE SEQUENCE [LARGE SCALE GENOMIC DNA]</scope>
    <source>
        <strain evidence="2">C5 / ATCC 48332 / race O</strain>
    </source>
</reference>
<keyword evidence="2" id="KW-1185">Reference proteome</keyword>
<feature type="non-terminal residue" evidence="1">
    <location>
        <position position="1"/>
    </location>
</feature>
<evidence type="ECO:0000313" key="1">
    <source>
        <dbReference type="EMBL" id="EMD92130.1"/>
    </source>
</evidence>
<dbReference type="HOGENOM" id="CLU_208796_0_0_1"/>
<name>M2T3I1_COCH5</name>
<organism evidence="1 2">
    <name type="scientific">Cochliobolus heterostrophus (strain C5 / ATCC 48332 / race O)</name>
    <name type="common">Southern corn leaf blight fungus</name>
    <name type="synonym">Bipolaris maydis</name>
    <dbReference type="NCBI Taxonomy" id="701091"/>
    <lineage>
        <taxon>Eukaryota</taxon>
        <taxon>Fungi</taxon>
        <taxon>Dikarya</taxon>
        <taxon>Ascomycota</taxon>
        <taxon>Pezizomycotina</taxon>
        <taxon>Dothideomycetes</taxon>
        <taxon>Pleosporomycetidae</taxon>
        <taxon>Pleosporales</taxon>
        <taxon>Pleosporineae</taxon>
        <taxon>Pleosporaceae</taxon>
        <taxon>Bipolaris</taxon>
    </lineage>
</organism>
<dbReference type="Proteomes" id="UP000016936">
    <property type="component" value="Unassembled WGS sequence"/>
</dbReference>